<proteinExistence type="predicted"/>
<keyword evidence="1" id="KW-0812">Transmembrane</keyword>
<evidence type="ECO:0000313" key="3">
    <source>
        <dbReference type="Proteomes" id="UP001173801"/>
    </source>
</evidence>
<sequence>MDYNKDDKGVVCAVYRATQKRTLYLIFALFISTLGLFLNIKFSMQDDAFSYVLVAFFILAISPVLIAIDPKIFILKLGGFLISLGAILVLLHNLNKLRQSAENSVFELYFYLIFCAGFLVVFTLLSWFVYNARSSENSKI</sequence>
<gene>
    <name evidence="2" type="ORF">NYG85_06240</name>
</gene>
<dbReference type="RefSeq" id="WP_284937630.1">
    <property type="nucleotide sequence ID" value="NZ_JANURM010000006.1"/>
</dbReference>
<dbReference type="EMBL" id="JANURM010000006">
    <property type="protein sequence ID" value="MDL0088972.1"/>
    <property type="molecule type" value="Genomic_DNA"/>
</dbReference>
<evidence type="ECO:0000256" key="1">
    <source>
        <dbReference type="SAM" id="Phobius"/>
    </source>
</evidence>
<keyword evidence="1" id="KW-0472">Membrane</keyword>
<feature type="transmembrane region" description="Helical" evidence="1">
    <location>
        <begin position="23"/>
        <end position="42"/>
    </location>
</feature>
<feature type="transmembrane region" description="Helical" evidence="1">
    <location>
        <begin position="108"/>
        <end position="130"/>
    </location>
</feature>
<feature type="transmembrane region" description="Helical" evidence="1">
    <location>
        <begin position="48"/>
        <end position="66"/>
    </location>
</feature>
<keyword evidence="1" id="KW-1133">Transmembrane helix</keyword>
<feature type="transmembrane region" description="Helical" evidence="1">
    <location>
        <begin position="73"/>
        <end position="92"/>
    </location>
</feature>
<dbReference type="Proteomes" id="UP001173801">
    <property type="component" value="Unassembled WGS sequence"/>
</dbReference>
<organism evidence="2 3">
    <name type="scientific">Campylobacter gastrosuis</name>
    <dbReference type="NCBI Taxonomy" id="2974576"/>
    <lineage>
        <taxon>Bacteria</taxon>
        <taxon>Pseudomonadati</taxon>
        <taxon>Campylobacterota</taxon>
        <taxon>Epsilonproteobacteria</taxon>
        <taxon>Campylobacterales</taxon>
        <taxon>Campylobacteraceae</taxon>
        <taxon>Campylobacter</taxon>
    </lineage>
</organism>
<keyword evidence="3" id="KW-1185">Reference proteome</keyword>
<evidence type="ECO:0000313" key="2">
    <source>
        <dbReference type="EMBL" id="MDL0088972.1"/>
    </source>
</evidence>
<accession>A0ABT7HPY0</accession>
<reference evidence="2" key="2">
    <citation type="journal article" date="2023" name="Microorganisms">
        <title>Isolation and Genomic Characteristics of Cat-Borne Campylobacter felis sp. nov. and Sheep-Borne Campylobacter ovis sp. nov.</title>
        <authorList>
            <person name="Wang H."/>
            <person name="Li Y."/>
            <person name="Gu Y."/>
            <person name="Zhou G."/>
            <person name="Chen X."/>
            <person name="Zhang X."/>
            <person name="Shao Z."/>
            <person name="Zhang J."/>
            <person name="Zhang M."/>
        </authorList>
    </citation>
    <scope>NUCLEOTIDE SEQUENCE</scope>
    <source>
        <strain evidence="2">PS10</strain>
    </source>
</reference>
<protein>
    <submittedName>
        <fullName evidence="2">Uncharacterized protein</fullName>
    </submittedName>
</protein>
<reference evidence="2" key="1">
    <citation type="submission" date="2022-08" db="EMBL/GenBank/DDBJ databases">
        <authorList>
            <person name="Wang H."/>
        </authorList>
    </citation>
    <scope>NUCLEOTIDE SEQUENCE</scope>
    <source>
        <strain evidence="2">PS10</strain>
    </source>
</reference>
<comment type="caution">
    <text evidence="2">The sequence shown here is derived from an EMBL/GenBank/DDBJ whole genome shotgun (WGS) entry which is preliminary data.</text>
</comment>
<name>A0ABT7HPY0_9BACT</name>